<feature type="compositionally biased region" description="Acidic residues" evidence="1">
    <location>
        <begin position="81"/>
        <end position="91"/>
    </location>
</feature>
<dbReference type="Proteomes" id="UP001141806">
    <property type="component" value="Unassembled WGS sequence"/>
</dbReference>
<name>A0A9Q0KAW3_9MAGN</name>
<feature type="region of interest" description="Disordered" evidence="1">
    <location>
        <begin position="75"/>
        <end position="137"/>
    </location>
</feature>
<feature type="compositionally biased region" description="Polar residues" evidence="1">
    <location>
        <begin position="108"/>
        <end position="125"/>
    </location>
</feature>
<sequence length="137" mass="15504">MFNKSSTKVAGKKVADLQASYLFFPLDSTPRRSEIAGAISFHCRTLQHLSSTKLAGKKIRRSNVYPDRDLVVASERVHVGDEDEDEDDDEYSNDKRKEKKLNFILRLPSNQQHRSGLNSSLNSGFYYSDSNADDDNS</sequence>
<evidence type="ECO:0000256" key="1">
    <source>
        <dbReference type="SAM" id="MobiDB-lite"/>
    </source>
</evidence>
<keyword evidence="3" id="KW-1185">Reference proteome</keyword>
<dbReference type="AlphaFoldDB" id="A0A9Q0KAW3"/>
<evidence type="ECO:0000313" key="2">
    <source>
        <dbReference type="EMBL" id="KAJ4967121.1"/>
    </source>
</evidence>
<comment type="caution">
    <text evidence="2">The sequence shown here is derived from an EMBL/GenBank/DDBJ whole genome shotgun (WGS) entry which is preliminary data.</text>
</comment>
<protein>
    <submittedName>
        <fullName evidence="2">Uncharacterized protein</fullName>
    </submittedName>
</protein>
<evidence type="ECO:0000313" key="3">
    <source>
        <dbReference type="Proteomes" id="UP001141806"/>
    </source>
</evidence>
<gene>
    <name evidence="2" type="ORF">NE237_018970</name>
</gene>
<dbReference type="EMBL" id="JAMYWD010000007">
    <property type="protein sequence ID" value="KAJ4967121.1"/>
    <property type="molecule type" value="Genomic_DNA"/>
</dbReference>
<organism evidence="2 3">
    <name type="scientific">Protea cynaroides</name>
    <dbReference type="NCBI Taxonomy" id="273540"/>
    <lineage>
        <taxon>Eukaryota</taxon>
        <taxon>Viridiplantae</taxon>
        <taxon>Streptophyta</taxon>
        <taxon>Embryophyta</taxon>
        <taxon>Tracheophyta</taxon>
        <taxon>Spermatophyta</taxon>
        <taxon>Magnoliopsida</taxon>
        <taxon>Proteales</taxon>
        <taxon>Proteaceae</taxon>
        <taxon>Protea</taxon>
    </lineage>
</organism>
<accession>A0A9Q0KAW3</accession>
<proteinExistence type="predicted"/>
<reference evidence="2" key="1">
    <citation type="journal article" date="2023" name="Plant J.">
        <title>The genome of the king protea, Protea cynaroides.</title>
        <authorList>
            <person name="Chang J."/>
            <person name="Duong T.A."/>
            <person name="Schoeman C."/>
            <person name="Ma X."/>
            <person name="Roodt D."/>
            <person name="Barker N."/>
            <person name="Li Z."/>
            <person name="Van de Peer Y."/>
            <person name="Mizrachi E."/>
        </authorList>
    </citation>
    <scope>NUCLEOTIDE SEQUENCE</scope>
    <source>
        <tissue evidence="2">Young leaves</tissue>
    </source>
</reference>